<evidence type="ECO:0000256" key="1">
    <source>
        <dbReference type="SAM" id="Phobius"/>
    </source>
</evidence>
<accession>A0AAV4BEG9</accession>
<feature type="transmembrane region" description="Helical" evidence="1">
    <location>
        <begin position="80"/>
        <end position="98"/>
    </location>
</feature>
<keyword evidence="1" id="KW-0812">Transmembrane</keyword>
<evidence type="ECO:0000313" key="3">
    <source>
        <dbReference type="Proteomes" id="UP000735302"/>
    </source>
</evidence>
<proteinExistence type="predicted"/>
<dbReference type="Proteomes" id="UP000735302">
    <property type="component" value="Unassembled WGS sequence"/>
</dbReference>
<gene>
    <name evidence="2" type="ORF">PoB_004375300</name>
</gene>
<organism evidence="2 3">
    <name type="scientific">Plakobranchus ocellatus</name>
    <dbReference type="NCBI Taxonomy" id="259542"/>
    <lineage>
        <taxon>Eukaryota</taxon>
        <taxon>Metazoa</taxon>
        <taxon>Spiralia</taxon>
        <taxon>Lophotrochozoa</taxon>
        <taxon>Mollusca</taxon>
        <taxon>Gastropoda</taxon>
        <taxon>Heterobranchia</taxon>
        <taxon>Euthyneura</taxon>
        <taxon>Panpulmonata</taxon>
        <taxon>Sacoglossa</taxon>
        <taxon>Placobranchoidea</taxon>
        <taxon>Plakobranchidae</taxon>
        <taxon>Plakobranchus</taxon>
    </lineage>
</organism>
<keyword evidence="1" id="KW-0472">Membrane</keyword>
<feature type="transmembrane region" description="Helical" evidence="1">
    <location>
        <begin position="45"/>
        <end position="68"/>
    </location>
</feature>
<keyword evidence="1" id="KW-1133">Transmembrane helix</keyword>
<sequence>MIPMATRPDLKRLLFFAYAINMLAGVLFGLWTFVLAVAGNQSASILAKVSLALASLLAMVLMTRQVLYMYSEKYSISLRYVLLSLVFTILITATSFLSPSCDSDKDCEPVANSSIYSFTAYCCAAIIYAFLEAMVYQKPKSVEVIQADSPDLPDVVCIKGLNYKPVSVVQHQQQQSPDGVEVTVASKTSFSPDAKGINTAGSTLSSIAAQHDLLPKLECPVNTKSAIRDSDTRQINISSAFKRFKDWAFAPRCYCTTNPSFQCNYCDPSRRNILNHVDGF</sequence>
<reference evidence="2 3" key="1">
    <citation type="journal article" date="2021" name="Elife">
        <title>Chloroplast acquisition without the gene transfer in kleptoplastic sea slugs, Plakobranchus ocellatus.</title>
        <authorList>
            <person name="Maeda T."/>
            <person name="Takahashi S."/>
            <person name="Yoshida T."/>
            <person name="Shimamura S."/>
            <person name="Takaki Y."/>
            <person name="Nagai Y."/>
            <person name="Toyoda A."/>
            <person name="Suzuki Y."/>
            <person name="Arimoto A."/>
            <person name="Ishii H."/>
            <person name="Satoh N."/>
            <person name="Nishiyama T."/>
            <person name="Hasebe M."/>
            <person name="Maruyama T."/>
            <person name="Minagawa J."/>
            <person name="Obokata J."/>
            <person name="Shigenobu S."/>
        </authorList>
    </citation>
    <scope>NUCLEOTIDE SEQUENCE [LARGE SCALE GENOMIC DNA]</scope>
</reference>
<keyword evidence="3" id="KW-1185">Reference proteome</keyword>
<feature type="transmembrane region" description="Helical" evidence="1">
    <location>
        <begin position="12"/>
        <end position="39"/>
    </location>
</feature>
<comment type="caution">
    <text evidence="2">The sequence shown here is derived from an EMBL/GenBank/DDBJ whole genome shotgun (WGS) entry which is preliminary data.</text>
</comment>
<dbReference type="AlphaFoldDB" id="A0AAV4BEG9"/>
<evidence type="ECO:0008006" key="4">
    <source>
        <dbReference type="Google" id="ProtNLM"/>
    </source>
</evidence>
<name>A0AAV4BEG9_9GAST</name>
<evidence type="ECO:0000313" key="2">
    <source>
        <dbReference type="EMBL" id="GFO17248.1"/>
    </source>
</evidence>
<dbReference type="EMBL" id="BLXT01004769">
    <property type="protein sequence ID" value="GFO17248.1"/>
    <property type="molecule type" value="Genomic_DNA"/>
</dbReference>
<protein>
    <recommendedName>
        <fullName evidence="4">MARVEL domain-containing protein</fullName>
    </recommendedName>
</protein>
<feature type="transmembrane region" description="Helical" evidence="1">
    <location>
        <begin position="110"/>
        <end position="131"/>
    </location>
</feature>